<reference evidence="4 5" key="1">
    <citation type="submission" date="2017-03" db="EMBL/GenBank/DDBJ databases">
        <title>Lifting the veil on microbial sulfur biogeochemistry in mining wastewaters.</title>
        <authorList>
            <person name="Kantor R.S."/>
            <person name="Colenbrander Nelson T."/>
            <person name="Marshall S."/>
            <person name="Bennett D."/>
            <person name="Apte S."/>
            <person name="Camacho D."/>
            <person name="Thomas B.C."/>
            <person name="Warren L.A."/>
            <person name="Banfield J.F."/>
        </authorList>
    </citation>
    <scope>NUCLEOTIDE SEQUENCE [LARGE SCALE GENOMIC DNA]</scope>
    <source>
        <strain evidence="4">32-67-7</strain>
    </source>
</reference>
<dbReference type="GO" id="GO:0006281">
    <property type="term" value="P:DNA repair"/>
    <property type="evidence" value="ECO:0007669"/>
    <property type="project" value="InterPro"/>
</dbReference>
<evidence type="ECO:0000256" key="1">
    <source>
        <dbReference type="ARBA" id="ARBA00022763"/>
    </source>
</evidence>
<dbReference type="InterPro" id="IPR017961">
    <property type="entry name" value="DNA_pol_Y-fam_little_finger"/>
</dbReference>
<evidence type="ECO:0000259" key="2">
    <source>
        <dbReference type="Pfam" id="PF11799"/>
    </source>
</evidence>
<feature type="non-terminal residue" evidence="4">
    <location>
        <position position="1"/>
    </location>
</feature>
<dbReference type="GO" id="GO:0016740">
    <property type="term" value="F:transferase activity"/>
    <property type="evidence" value="ECO:0007669"/>
    <property type="project" value="UniProtKB-KW"/>
</dbReference>
<name>A0A258CSI6_CAUVI</name>
<dbReference type="InterPro" id="IPR050356">
    <property type="entry name" value="SulA_CellDiv_inhibitor"/>
</dbReference>
<keyword evidence="4" id="KW-0808">Transferase</keyword>
<dbReference type="AlphaFoldDB" id="A0A258CSI6"/>
<dbReference type="Pfam" id="PF20114">
    <property type="entry name" value="DUF6504"/>
    <property type="match status" value="1"/>
</dbReference>
<comment type="caution">
    <text evidence="4">The sequence shown here is derived from an EMBL/GenBank/DDBJ whole genome shotgun (WGS) entry which is preliminary data.</text>
</comment>
<keyword evidence="1" id="KW-0227">DNA damage</keyword>
<sequence length="276" mass="30604">AEPIEPVVAPETLTARRAFAEPIGAPETMARYLTQLVADLCAALEAVSLGARRLDAYFVRVDNRTETARIAMAAPTRDAKRLARLLCEKLENVDPGFDVEKIILAAPGAESLVFKQTESLGDPDGPTDLSALVDTLSNRLGADHVFRLASAESDLPERSVRAAPALASVEEFSWPLDWPRPTRLFARPEPVETVALLPDAPPAAFTWRGIRRRVRRADGPERVFGEWWKADAELARSRDYYQVEDEAGERFWLYRDGDGEDPATGTQRWFIAGIFA</sequence>
<feature type="domain" description="DUF6504" evidence="3">
    <location>
        <begin position="200"/>
        <end position="273"/>
    </location>
</feature>
<protein>
    <submittedName>
        <fullName evidence="4">Nucleotidyltransferase</fullName>
    </submittedName>
</protein>
<proteinExistence type="predicted"/>
<dbReference type="EMBL" id="NCDQ01000560">
    <property type="protein sequence ID" value="OYW98031.1"/>
    <property type="molecule type" value="Genomic_DNA"/>
</dbReference>
<dbReference type="InterPro" id="IPR045443">
    <property type="entry name" value="DUF6504"/>
</dbReference>
<dbReference type="Proteomes" id="UP000215616">
    <property type="component" value="Unassembled WGS sequence"/>
</dbReference>
<dbReference type="GO" id="GO:0003684">
    <property type="term" value="F:damaged DNA binding"/>
    <property type="evidence" value="ECO:0007669"/>
    <property type="project" value="InterPro"/>
</dbReference>
<organism evidence="4 5">
    <name type="scientific">Caulobacter vibrioides</name>
    <name type="common">Caulobacter crescentus</name>
    <dbReference type="NCBI Taxonomy" id="155892"/>
    <lineage>
        <taxon>Bacteria</taxon>
        <taxon>Pseudomonadati</taxon>
        <taxon>Pseudomonadota</taxon>
        <taxon>Alphaproteobacteria</taxon>
        <taxon>Caulobacterales</taxon>
        <taxon>Caulobacteraceae</taxon>
        <taxon>Caulobacter</taxon>
    </lineage>
</organism>
<evidence type="ECO:0000313" key="4">
    <source>
        <dbReference type="EMBL" id="OYW98031.1"/>
    </source>
</evidence>
<evidence type="ECO:0000259" key="3">
    <source>
        <dbReference type="Pfam" id="PF20114"/>
    </source>
</evidence>
<dbReference type="Pfam" id="PF11799">
    <property type="entry name" value="IMS_C"/>
    <property type="match status" value="1"/>
</dbReference>
<feature type="domain" description="DNA polymerase Y-family little finger" evidence="2">
    <location>
        <begin position="14"/>
        <end position="102"/>
    </location>
</feature>
<accession>A0A258CSI6</accession>
<dbReference type="PANTHER" id="PTHR35369">
    <property type="entry name" value="BLR3025 PROTEIN-RELATED"/>
    <property type="match status" value="1"/>
</dbReference>
<gene>
    <name evidence="4" type="ORF">B7Z12_20575</name>
</gene>
<dbReference type="PANTHER" id="PTHR35369:SF2">
    <property type="entry name" value="BLR3025 PROTEIN"/>
    <property type="match status" value="1"/>
</dbReference>
<evidence type="ECO:0000313" key="5">
    <source>
        <dbReference type="Proteomes" id="UP000215616"/>
    </source>
</evidence>